<dbReference type="KEGG" id="vcw:GJQ55_05740"/>
<evidence type="ECO:0000313" key="1">
    <source>
        <dbReference type="EMBL" id="QQD24014.1"/>
    </source>
</evidence>
<sequence length="94" mass="10769">METRIQFRIAEDTKRLAQQLAESQGRTLSDACRELAEQMAEQQRKVLSHDAWLTEQVTQAFAKLDSGQAVFVEHNAAQAAMEERKAIIRKRLNQ</sequence>
<protein>
    <submittedName>
        <fullName evidence="1">Damage-inducible protein J</fullName>
    </submittedName>
</protein>
<keyword evidence="2" id="KW-1185">Reference proteome</keyword>
<dbReference type="EMBL" id="CP046056">
    <property type="protein sequence ID" value="QQD24014.1"/>
    <property type="molecule type" value="Genomic_DNA"/>
</dbReference>
<organism evidence="1 2">
    <name type="scientific">Venatoribacter cucullus</name>
    <dbReference type="NCBI Taxonomy" id="2661630"/>
    <lineage>
        <taxon>Bacteria</taxon>
        <taxon>Pseudomonadati</taxon>
        <taxon>Pseudomonadota</taxon>
        <taxon>Gammaproteobacteria</taxon>
        <taxon>Oceanospirillales</taxon>
        <taxon>Oceanospirillaceae</taxon>
        <taxon>Venatoribacter</taxon>
    </lineage>
</organism>
<dbReference type="InterPro" id="IPR007337">
    <property type="entry name" value="RelB/DinJ"/>
</dbReference>
<dbReference type="Proteomes" id="UP000596074">
    <property type="component" value="Chromosome"/>
</dbReference>
<dbReference type="Gene3D" id="1.10.1220.10">
    <property type="entry name" value="Met repressor-like"/>
    <property type="match status" value="1"/>
</dbReference>
<accession>A0A9E8JPJ4</accession>
<proteinExistence type="predicted"/>
<dbReference type="AlphaFoldDB" id="A0A9E8JPJ4"/>
<evidence type="ECO:0000313" key="2">
    <source>
        <dbReference type="Proteomes" id="UP000596074"/>
    </source>
</evidence>
<reference evidence="1 2" key="1">
    <citation type="submission" date="2019-11" db="EMBL/GenBank/DDBJ databases">
        <title>Venatorbacter sp. nov. a predator of Campylobacter and other Gram-negative bacteria.</title>
        <authorList>
            <person name="Saeedi A."/>
            <person name="Cummings N.J."/>
            <person name="Connerton I.F."/>
            <person name="Connerton P.L."/>
        </authorList>
    </citation>
    <scope>NUCLEOTIDE SEQUENCE [LARGE SCALE GENOMIC DNA]</scope>
    <source>
        <strain evidence="1">XL5</strain>
    </source>
</reference>
<dbReference type="InterPro" id="IPR013321">
    <property type="entry name" value="Arc_rbn_hlx_hlx"/>
</dbReference>
<dbReference type="GO" id="GO:0006355">
    <property type="term" value="P:regulation of DNA-templated transcription"/>
    <property type="evidence" value="ECO:0007669"/>
    <property type="project" value="InterPro"/>
</dbReference>
<dbReference type="Pfam" id="PF04221">
    <property type="entry name" value="RelB"/>
    <property type="match status" value="1"/>
</dbReference>
<gene>
    <name evidence="1" type="ORF">GJQ55_05740</name>
</gene>
<dbReference type="RefSeq" id="WP_228346566.1">
    <property type="nucleotide sequence ID" value="NZ_CP045550.1"/>
</dbReference>
<name>A0A9E8JPJ4_9GAMM</name>